<feature type="region of interest" description="Disordered" evidence="11">
    <location>
        <begin position="115"/>
        <end position="162"/>
    </location>
</feature>
<feature type="compositionally biased region" description="Polar residues" evidence="11">
    <location>
        <begin position="13"/>
        <end position="31"/>
    </location>
</feature>
<evidence type="ECO:0000313" key="14">
    <source>
        <dbReference type="Proteomes" id="UP000092321"/>
    </source>
</evidence>
<evidence type="ECO:0000256" key="8">
    <source>
        <dbReference type="ARBA" id="ARBA00023163"/>
    </source>
</evidence>
<dbReference type="GO" id="GO:0000981">
    <property type="term" value="F:DNA-binding transcription factor activity, RNA polymerase II-specific"/>
    <property type="evidence" value="ECO:0007669"/>
    <property type="project" value="TreeGrafter"/>
</dbReference>
<evidence type="ECO:0000256" key="6">
    <source>
        <dbReference type="ARBA" id="ARBA00023015"/>
    </source>
</evidence>
<dbReference type="PROSITE" id="PS00028">
    <property type="entry name" value="ZINC_FINGER_C2H2_1"/>
    <property type="match status" value="2"/>
</dbReference>
<feature type="domain" description="C2H2-type" evidence="12">
    <location>
        <begin position="284"/>
        <end position="311"/>
    </location>
</feature>
<evidence type="ECO:0000256" key="4">
    <source>
        <dbReference type="ARBA" id="ARBA00022771"/>
    </source>
</evidence>
<dbReference type="PANTHER" id="PTHR46105:SF5">
    <property type="entry name" value="ZINC FINGER AND BTB DOMAIN-CONTAINING PROTEIN 44 ISOFORM X1"/>
    <property type="match status" value="1"/>
</dbReference>
<dbReference type="SUPFAM" id="SSF57667">
    <property type="entry name" value="beta-beta-alpha zinc fingers"/>
    <property type="match status" value="1"/>
</dbReference>
<keyword evidence="9" id="KW-0539">Nucleus</keyword>
<name>A0A1B7TFP7_9ASCO</name>
<evidence type="ECO:0000256" key="7">
    <source>
        <dbReference type="ARBA" id="ARBA00023125"/>
    </source>
</evidence>
<dbReference type="EMBL" id="LXPE01000008">
    <property type="protein sequence ID" value="OBA27566.1"/>
    <property type="molecule type" value="Genomic_DNA"/>
</dbReference>
<evidence type="ECO:0000256" key="9">
    <source>
        <dbReference type="ARBA" id="ARBA00023242"/>
    </source>
</evidence>
<dbReference type="GO" id="GO:0008270">
    <property type="term" value="F:zinc ion binding"/>
    <property type="evidence" value="ECO:0007669"/>
    <property type="project" value="UniProtKB-KW"/>
</dbReference>
<feature type="compositionally biased region" description="Low complexity" evidence="11">
    <location>
        <begin position="235"/>
        <end position="250"/>
    </location>
</feature>
<keyword evidence="5" id="KW-0862">Zinc</keyword>
<gene>
    <name evidence="13" type="ORF">HANVADRAFT_1772</name>
</gene>
<evidence type="ECO:0000256" key="3">
    <source>
        <dbReference type="ARBA" id="ARBA00022737"/>
    </source>
</evidence>
<keyword evidence="2" id="KW-0479">Metal-binding</keyword>
<dbReference type="PROSITE" id="PS50157">
    <property type="entry name" value="ZINC_FINGER_C2H2_2"/>
    <property type="match status" value="2"/>
</dbReference>
<protein>
    <recommendedName>
        <fullName evidence="12">C2H2-type domain-containing protein</fullName>
    </recommendedName>
</protein>
<feature type="region of interest" description="Disordered" evidence="11">
    <location>
        <begin position="1"/>
        <end position="34"/>
    </location>
</feature>
<dbReference type="FunFam" id="3.30.160.60:FF:000065">
    <property type="entry name" value="B-cell CLL/lymphoma 6, member B"/>
    <property type="match status" value="1"/>
</dbReference>
<proteinExistence type="predicted"/>
<feature type="region of interest" description="Disordered" evidence="11">
    <location>
        <begin position="233"/>
        <end position="266"/>
    </location>
</feature>
<evidence type="ECO:0000256" key="10">
    <source>
        <dbReference type="PROSITE-ProRule" id="PRU00042"/>
    </source>
</evidence>
<reference evidence="14" key="1">
    <citation type="journal article" date="2016" name="Proc. Natl. Acad. Sci. U.S.A.">
        <title>Comparative genomics of biotechnologically important yeasts.</title>
        <authorList>
            <person name="Riley R."/>
            <person name="Haridas S."/>
            <person name="Wolfe K.H."/>
            <person name="Lopes M.R."/>
            <person name="Hittinger C.T."/>
            <person name="Goeker M."/>
            <person name="Salamov A.A."/>
            <person name="Wisecaver J.H."/>
            <person name="Long T.M."/>
            <person name="Calvey C.H."/>
            <person name="Aerts A.L."/>
            <person name="Barry K.W."/>
            <person name="Choi C."/>
            <person name="Clum A."/>
            <person name="Coughlan A.Y."/>
            <person name="Deshpande S."/>
            <person name="Douglass A.P."/>
            <person name="Hanson S.J."/>
            <person name="Klenk H.-P."/>
            <person name="LaButti K.M."/>
            <person name="Lapidus A."/>
            <person name="Lindquist E.A."/>
            <person name="Lipzen A.M."/>
            <person name="Meier-Kolthoff J.P."/>
            <person name="Ohm R.A."/>
            <person name="Otillar R.P."/>
            <person name="Pangilinan J.L."/>
            <person name="Peng Y."/>
            <person name="Rokas A."/>
            <person name="Rosa C.A."/>
            <person name="Scheuner C."/>
            <person name="Sibirny A.A."/>
            <person name="Slot J.C."/>
            <person name="Stielow J.B."/>
            <person name="Sun H."/>
            <person name="Kurtzman C.P."/>
            <person name="Blackwell M."/>
            <person name="Grigoriev I.V."/>
            <person name="Jeffries T.W."/>
        </authorList>
    </citation>
    <scope>NUCLEOTIDE SEQUENCE [LARGE SCALE GENOMIC DNA]</scope>
    <source>
        <strain evidence="14">NRRL Y-1626</strain>
    </source>
</reference>
<dbReference type="GO" id="GO:0000978">
    <property type="term" value="F:RNA polymerase II cis-regulatory region sequence-specific DNA binding"/>
    <property type="evidence" value="ECO:0007669"/>
    <property type="project" value="TreeGrafter"/>
</dbReference>
<dbReference type="FunFam" id="3.30.160.60:FF:000446">
    <property type="entry name" value="Zinc finger protein"/>
    <property type="match status" value="1"/>
</dbReference>
<comment type="caution">
    <text evidence="13">The sequence shown here is derived from an EMBL/GenBank/DDBJ whole genome shotgun (WGS) entry which is preliminary data.</text>
</comment>
<organism evidence="13 14">
    <name type="scientific">Hanseniaspora valbyensis NRRL Y-1626</name>
    <dbReference type="NCBI Taxonomy" id="766949"/>
    <lineage>
        <taxon>Eukaryota</taxon>
        <taxon>Fungi</taxon>
        <taxon>Dikarya</taxon>
        <taxon>Ascomycota</taxon>
        <taxon>Saccharomycotina</taxon>
        <taxon>Saccharomycetes</taxon>
        <taxon>Saccharomycodales</taxon>
        <taxon>Saccharomycodaceae</taxon>
        <taxon>Hanseniaspora</taxon>
    </lineage>
</organism>
<evidence type="ECO:0000256" key="2">
    <source>
        <dbReference type="ARBA" id="ARBA00022723"/>
    </source>
</evidence>
<dbReference type="InterPro" id="IPR036236">
    <property type="entry name" value="Znf_C2H2_sf"/>
</dbReference>
<dbReference type="GO" id="GO:0005634">
    <property type="term" value="C:nucleus"/>
    <property type="evidence" value="ECO:0007669"/>
    <property type="project" value="UniProtKB-SubCell"/>
</dbReference>
<dbReference type="PANTHER" id="PTHR46105">
    <property type="entry name" value="AGAP004733-PA"/>
    <property type="match status" value="1"/>
</dbReference>
<keyword evidence="4 10" id="KW-0863">Zinc-finger</keyword>
<keyword evidence="14" id="KW-1185">Reference proteome</keyword>
<feature type="compositionally biased region" description="Low complexity" evidence="11">
    <location>
        <begin position="120"/>
        <end position="159"/>
    </location>
</feature>
<evidence type="ECO:0000259" key="12">
    <source>
        <dbReference type="PROSITE" id="PS50157"/>
    </source>
</evidence>
<keyword evidence="6" id="KW-0805">Transcription regulation</keyword>
<evidence type="ECO:0000256" key="1">
    <source>
        <dbReference type="ARBA" id="ARBA00004123"/>
    </source>
</evidence>
<feature type="domain" description="C2H2-type" evidence="12">
    <location>
        <begin position="312"/>
        <end position="339"/>
    </location>
</feature>
<keyword evidence="8" id="KW-0804">Transcription</keyword>
<accession>A0A1B7TFP7</accession>
<dbReference type="Pfam" id="PF00096">
    <property type="entry name" value="zf-C2H2"/>
    <property type="match status" value="2"/>
</dbReference>
<evidence type="ECO:0000313" key="13">
    <source>
        <dbReference type="EMBL" id="OBA27566.1"/>
    </source>
</evidence>
<evidence type="ECO:0000256" key="5">
    <source>
        <dbReference type="ARBA" id="ARBA00022833"/>
    </source>
</evidence>
<evidence type="ECO:0000256" key="11">
    <source>
        <dbReference type="SAM" id="MobiDB-lite"/>
    </source>
</evidence>
<dbReference type="Proteomes" id="UP000092321">
    <property type="component" value="Unassembled WGS sequence"/>
</dbReference>
<dbReference type="OrthoDB" id="6077919at2759"/>
<dbReference type="InterPro" id="IPR013087">
    <property type="entry name" value="Znf_C2H2_type"/>
</dbReference>
<keyword evidence="3" id="KW-0677">Repeat</keyword>
<dbReference type="Gene3D" id="3.30.160.60">
    <property type="entry name" value="Classic Zinc Finger"/>
    <property type="match status" value="2"/>
</dbReference>
<keyword evidence="7" id="KW-0238">DNA-binding</keyword>
<comment type="subcellular location">
    <subcellularLocation>
        <location evidence="1">Nucleus</location>
    </subcellularLocation>
</comment>
<dbReference type="AlphaFoldDB" id="A0A1B7TFP7"/>
<sequence>MIPGSAPFDNNAVEDSSGSNQKPNNNLQDQGNAKKLETSNKFLVDNTIENEGIGNNNDNETHFLPYRQNIIASNYPQSLYPYNQLYPQFYQYQYAPQFSPVNQQFLKQQNPSRFNSQNMTQQFPPNTPQDPTTNTQFFSVSYNQSPNQGSFPSQGPQQQLVRQSANYYSRQIPPSISQQSQQDYPHPMVKLSMAFSEKTQHEKETGTFSMNANDNNIKHNSLQSRSIYSIPEQNTGCGTFSTTTTSRRGSANTEEEDQEGGEATTTIITENVVAKKNRKPKIVHSCEVCGKIFKRKQSLQTHMNVHFNLRPFRCFICGKTFNAKQNYMRHERSHLKRKPSSRDGKMFDDISGAFYSIVTRSRLVYNKAFKIYIKGNFTTEKIQI</sequence>
<dbReference type="InterPro" id="IPR050457">
    <property type="entry name" value="ZnFinger_BTB_dom_contain"/>
</dbReference>
<dbReference type="SMART" id="SM00355">
    <property type="entry name" value="ZnF_C2H2"/>
    <property type="match status" value="2"/>
</dbReference>